<dbReference type="PANTHER" id="PTHR10566">
    <property type="entry name" value="CHAPERONE-ACTIVITY OF BC1 COMPLEX CABC1 -RELATED"/>
    <property type="match status" value="1"/>
</dbReference>
<evidence type="ECO:0000313" key="5">
    <source>
        <dbReference type="EMBL" id="TNJ33255.1"/>
    </source>
</evidence>
<keyword evidence="3" id="KW-1133">Transmembrane helix</keyword>
<keyword evidence="5" id="KW-0808">Transferase</keyword>
<reference evidence="5 6" key="1">
    <citation type="submission" date="2019-03" db="EMBL/GenBank/DDBJ databases">
        <title>Arenimonas daejeonensis sp. nov., isolated from compost.</title>
        <authorList>
            <person name="Jeon C.O."/>
        </authorList>
    </citation>
    <scope>NUCLEOTIDE SEQUENCE [LARGE SCALE GENOMIC DNA]</scope>
    <source>
        <strain evidence="5 6">R29</strain>
    </source>
</reference>
<feature type="domain" description="ABC1 atypical kinase-like" evidence="4">
    <location>
        <begin position="80"/>
        <end position="324"/>
    </location>
</feature>
<feature type="transmembrane region" description="Helical" evidence="3">
    <location>
        <begin position="480"/>
        <end position="500"/>
    </location>
</feature>
<feature type="region of interest" description="Disordered" evidence="2">
    <location>
        <begin position="20"/>
        <end position="43"/>
    </location>
</feature>
<dbReference type="SUPFAM" id="SSF56112">
    <property type="entry name" value="Protein kinase-like (PK-like)"/>
    <property type="match status" value="1"/>
</dbReference>
<proteinExistence type="inferred from homology"/>
<dbReference type="InterPro" id="IPR050154">
    <property type="entry name" value="UbiB_kinase"/>
</dbReference>
<dbReference type="InterPro" id="IPR004147">
    <property type="entry name" value="ABC1_dom"/>
</dbReference>
<keyword evidence="3" id="KW-0812">Transmembrane</keyword>
<keyword evidence="3" id="KW-0472">Membrane</keyword>
<protein>
    <submittedName>
        <fullName evidence="5">AarF/ABC1/UbiB kinase family protein</fullName>
    </submittedName>
</protein>
<dbReference type="EMBL" id="SMDR01000003">
    <property type="protein sequence ID" value="TNJ33255.1"/>
    <property type="molecule type" value="Genomic_DNA"/>
</dbReference>
<evidence type="ECO:0000256" key="2">
    <source>
        <dbReference type="SAM" id="MobiDB-lite"/>
    </source>
</evidence>
<name>A0A5C4RQM7_9GAMM</name>
<dbReference type="PANTHER" id="PTHR10566:SF113">
    <property type="entry name" value="PROTEIN ACTIVITY OF BC1 COMPLEX KINASE 7, CHLOROPLASTIC"/>
    <property type="match status" value="1"/>
</dbReference>
<dbReference type="Proteomes" id="UP000305760">
    <property type="component" value="Unassembled WGS sequence"/>
</dbReference>
<evidence type="ECO:0000256" key="3">
    <source>
        <dbReference type="SAM" id="Phobius"/>
    </source>
</evidence>
<dbReference type="Pfam" id="PF03109">
    <property type="entry name" value="ABC1"/>
    <property type="match status" value="1"/>
</dbReference>
<comment type="similarity">
    <text evidence="1">Belongs to the protein kinase superfamily. ADCK protein kinase family.</text>
</comment>
<dbReference type="OrthoDB" id="9795390at2"/>
<sequence>MSEGAKLSSLSAFLLKHRSSPLFKSRPPGASAPGGPETSPEAEEFAADLEKLGPTFVKIGQMLSTRPDLVPPDYLVALSRLQDQATPMPFEQVLERIEAELGLAARKVFQTLEPVPIGTASFAQVHAAVLPSGRRVAVKVQRPQLAEQVENDLSSIGRLIASLGLVTGVGRRYGFREWLDEFRTSVMTELDYGQEADNLDAFRENLAPYARIHVPAPVRDYSTRRLLTMDLAEGIRVTAIPDVARPEADLGALANELGRAYLDQIFVHGLIHADPHPGNMVLTPEHELILLDLGMVAYVPPRMRDQLLKLVVATVDGRGEQVAETFAHMGTRLEDFDEARFTREIGRRVARYSSAGVAESEGSVLMDLIRIGAEAGLRPPAELAILGKTLLNLESVALALDPGASMKQALSEHRDHLFRQRAAAGLDLSRLATDLFDMQELVRDAPQRLSVLLRTLADNRFRIHVAGLEESRLIESIQKIANRVTAGVIAAAMIVGAALIMDIPTSRTLLGYPVLALLMFLVAAGLGAGLVISSLLGDRRTQPRHEKDPL</sequence>
<comment type="caution">
    <text evidence="5">The sequence shown here is derived from an EMBL/GenBank/DDBJ whole genome shotgun (WGS) entry which is preliminary data.</text>
</comment>
<feature type="compositionally biased region" description="Low complexity" evidence="2">
    <location>
        <begin position="25"/>
        <end position="39"/>
    </location>
</feature>
<dbReference type="CDD" id="cd05121">
    <property type="entry name" value="ABC1_ADCK3-like"/>
    <property type="match status" value="1"/>
</dbReference>
<keyword evidence="6" id="KW-1185">Reference proteome</keyword>
<accession>A0A5C4RQM7</accession>
<dbReference type="RefSeq" id="WP_139449541.1">
    <property type="nucleotide sequence ID" value="NZ_SMDR01000003.1"/>
</dbReference>
<dbReference type="AlphaFoldDB" id="A0A5C4RQM7"/>
<evidence type="ECO:0000259" key="4">
    <source>
        <dbReference type="Pfam" id="PF03109"/>
    </source>
</evidence>
<keyword evidence="5" id="KW-0418">Kinase</keyword>
<organism evidence="5 6">
    <name type="scientific">Arenimonas terrae</name>
    <dbReference type="NCBI Taxonomy" id="2546226"/>
    <lineage>
        <taxon>Bacteria</taxon>
        <taxon>Pseudomonadati</taxon>
        <taxon>Pseudomonadota</taxon>
        <taxon>Gammaproteobacteria</taxon>
        <taxon>Lysobacterales</taxon>
        <taxon>Lysobacteraceae</taxon>
        <taxon>Arenimonas</taxon>
    </lineage>
</organism>
<dbReference type="GO" id="GO:0016301">
    <property type="term" value="F:kinase activity"/>
    <property type="evidence" value="ECO:0007669"/>
    <property type="project" value="UniProtKB-KW"/>
</dbReference>
<evidence type="ECO:0000313" key="6">
    <source>
        <dbReference type="Proteomes" id="UP000305760"/>
    </source>
</evidence>
<feature type="transmembrane region" description="Helical" evidence="3">
    <location>
        <begin position="512"/>
        <end position="537"/>
    </location>
</feature>
<evidence type="ECO:0000256" key="1">
    <source>
        <dbReference type="ARBA" id="ARBA00009670"/>
    </source>
</evidence>
<gene>
    <name evidence="5" type="ORF">E1B00_13230</name>
</gene>
<dbReference type="InterPro" id="IPR011009">
    <property type="entry name" value="Kinase-like_dom_sf"/>
</dbReference>